<evidence type="ECO:0000313" key="4">
    <source>
        <dbReference type="Proteomes" id="UP001283341"/>
    </source>
</evidence>
<dbReference type="InterPro" id="IPR050300">
    <property type="entry name" value="GDXG_lipolytic_enzyme"/>
</dbReference>
<dbReference type="Pfam" id="PF07859">
    <property type="entry name" value="Abhydrolase_3"/>
    <property type="match status" value="1"/>
</dbReference>
<accession>A0AAE0IB55</accession>
<organism evidence="3 4">
    <name type="scientific">Apodospora peruviana</name>
    <dbReference type="NCBI Taxonomy" id="516989"/>
    <lineage>
        <taxon>Eukaryota</taxon>
        <taxon>Fungi</taxon>
        <taxon>Dikarya</taxon>
        <taxon>Ascomycota</taxon>
        <taxon>Pezizomycotina</taxon>
        <taxon>Sordariomycetes</taxon>
        <taxon>Sordariomycetidae</taxon>
        <taxon>Sordariales</taxon>
        <taxon>Lasiosphaeriaceae</taxon>
        <taxon>Apodospora</taxon>
    </lineage>
</organism>
<protein>
    <submittedName>
        <fullName evidence="3">Alpha/Beta hydrolase protein</fullName>
    </submittedName>
</protein>
<evidence type="ECO:0000313" key="3">
    <source>
        <dbReference type="EMBL" id="KAK3321689.1"/>
    </source>
</evidence>
<gene>
    <name evidence="3" type="ORF">B0H66DRAFT_552465</name>
</gene>
<reference evidence="3" key="2">
    <citation type="submission" date="2023-06" db="EMBL/GenBank/DDBJ databases">
        <authorList>
            <consortium name="Lawrence Berkeley National Laboratory"/>
            <person name="Haridas S."/>
            <person name="Hensen N."/>
            <person name="Bonometti L."/>
            <person name="Westerberg I."/>
            <person name="Brannstrom I.O."/>
            <person name="Guillou S."/>
            <person name="Cros-Aarteil S."/>
            <person name="Calhoun S."/>
            <person name="Kuo A."/>
            <person name="Mondo S."/>
            <person name="Pangilinan J."/>
            <person name="Riley R."/>
            <person name="Labutti K."/>
            <person name="Andreopoulos B."/>
            <person name="Lipzen A."/>
            <person name="Chen C."/>
            <person name="Yanf M."/>
            <person name="Daum C."/>
            <person name="Ng V."/>
            <person name="Clum A."/>
            <person name="Steindorff A."/>
            <person name="Ohm R."/>
            <person name="Martin F."/>
            <person name="Silar P."/>
            <person name="Natvig D."/>
            <person name="Lalanne C."/>
            <person name="Gautier V."/>
            <person name="Ament-Velasquez S.L."/>
            <person name="Kruys A."/>
            <person name="Hutchinson M.I."/>
            <person name="Powell A.J."/>
            <person name="Barry K."/>
            <person name="Miller A.N."/>
            <person name="Grigoriev I.V."/>
            <person name="Debuchy R."/>
            <person name="Gladieux P."/>
            <person name="Thoren M.H."/>
            <person name="Johannesson H."/>
        </authorList>
    </citation>
    <scope>NUCLEOTIDE SEQUENCE</scope>
    <source>
        <strain evidence="3">CBS 118394</strain>
    </source>
</reference>
<dbReference type="PANTHER" id="PTHR48081">
    <property type="entry name" value="AB HYDROLASE SUPERFAMILY PROTEIN C4A8.06C"/>
    <property type="match status" value="1"/>
</dbReference>
<sequence length="389" mass="43121">MYTINRPPPLSAWEKVGLFFRLAFIAPLQAILNVSRCLCIAAIRGLPLRFYAQCGIARVIHGSFSARQIQYFSPSTSSRYKTWMATRLAHARTTNDKFLLKRLRYDVEGLPDGESSILWIGNRRRATKFVYFLHGGAYVVSLNGGHLEWCLRAYVQAAAAAKDGEDVAVAVLEYTLCPAGQYPVQLSQAAAGLAHLLRSGISPRNLVIGGDSAGGNLTAQLLGHILHPHPDVKAIGLDGPLAGAFAVSPWVSGHTDTRSFVENEYIDMLSPYIVRNSCNYLLEGVEQYAAERSKGHGWAMAVDVDGGWLEGLETVTREVYVTVGGQEVLRDQGITFAETIRTRNPRVSVRLEIMENEAHDWIMLEGMAHWDGDATKRMRAWVSDVFWNQ</sequence>
<dbReference type="AlphaFoldDB" id="A0AAE0IB55"/>
<dbReference type="SUPFAM" id="SSF53474">
    <property type="entry name" value="alpha/beta-Hydrolases"/>
    <property type="match status" value="1"/>
</dbReference>
<name>A0AAE0IB55_9PEZI</name>
<evidence type="ECO:0000256" key="1">
    <source>
        <dbReference type="ARBA" id="ARBA00022801"/>
    </source>
</evidence>
<dbReference type="Gene3D" id="3.40.50.1820">
    <property type="entry name" value="alpha/beta hydrolase"/>
    <property type="match status" value="1"/>
</dbReference>
<reference evidence="3" key="1">
    <citation type="journal article" date="2023" name="Mol. Phylogenet. Evol.">
        <title>Genome-scale phylogeny and comparative genomics of the fungal order Sordariales.</title>
        <authorList>
            <person name="Hensen N."/>
            <person name="Bonometti L."/>
            <person name="Westerberg I."/>
            <person name="Brannstrom I.O."/>
            <person name="Guillou S."/>
            <person name="Cros-Aarteil S."/>
            <person name="Calhoun S."/>
            <person name="Haridas S."/>
            <person name="Kuo A."/>
            <person name="Mondo S."/>
            <person name="Pangilinan J."/>
            <person name="Riley R."/>
            <person name="LaButti K."/>
            <person name="Andreopoulos B."/>
            <person name="Lipzen A."/>
            <person name="Chen C."/>
            <person name="Yan M."/>
            <person name="Daum C."/>
            <person name="Ng V."/>
            <person name="Clum A."/>
            <person name="Steindorff A."/>
            <person name="Ohm R.A."/>
            <person name="Martin F."/>
            <person name="Silar P."/>
            <person name="Natvig D.O."/>
            <person name="Lalanne C."/>
            <person name="Gautier V."/>
            <person name="Ament-Velasquez S.L."/>
            <person name="Kruys A."/>
            <person name="Hutchinson M.I."/>
            <person name="Powell A.J."/>
            <person name="Barry K."/>
            <person name="Miller A.N."/>
            <person name="Grigoriev I.V."/>
            <person name="Debuchy R."/>
            <person name="Gladieux P."/>
            <person name="Hiltunen Thoren M."/>
            <person name="Johannesson H."/>
        </authorList>
    </citation>
    <scope>NUCLEOTIDE SEQUENCE</scope>
    <source>
        <strain evidence="3">CBS 118394</strain>
    </source>
</reference>
<dbReference type="PANTHER" id="PTHR48081:SF31">
    <property type="entry name" value="STERYL ACETYL HYDROLASE MUG81-RELATED"/>
    <property type="match status" value="1"/>
</dbReference>
<dbReference type="EMBL" id="JAUEDM010000003">
    <property type="protein sequence ID" value="KAK3321689.1"/>
    <property type="molecule type" value="Genomic_DNA"/>
</dbReference>
<dbReference type="GO" id="GO:0016787">
    <property type="term" value="F:hydrolase activity"/>
    <property type="evidence" value="ECO:0007669"/>
    <property type="project" value="UniProtKB-KW"/>
</dbReference>
<feature type="domain" description="Alpha/beta hydrolase fold-3" evidence="2">
    <location>
        <begin position="131"/>
        <end position="362"/>
    </location>
</feature>
<keyword evidence="1 3" id="KW-0378">Hydrolase</keyword>
<dbReference type="InterPro" id="IPR029058">
    <property type="entry name" value="AB_hydrolase_fold"/>
</dbReference>
<keyword evidence="4" id="KW-1185">Reference proteome</keyword>
<comment type="caution">
    <text evidence="3">The sequence shown here is derived from an EMBL/GenBank/DDBJ whole genome shotgun (WGS) entry which is preliminary data.</text>
</comment>
<dbReference type="InterPro" id="IPR013094">
    <property type="entry name" value="AB_hydrolase_3"/>
</dbReference>
<proteinExistence type="predicted"/>
<dbReference type="Proteomes" id="UP001283341">
    <property type="component" value="Unassembled WGS sequence"/>
</dbReference>
<evidence type="ECO:0000259" key="2">
    <source>
        <dbReference type="Pfam" id="PF07859"/>
    </source>
</evidence>